<organism evidence="1 2">
    <name type="scientific">Candidatus Sulfurimonas marisnigri</name>
    <dbReference type="NCBI Taxonomy" id="2740405"/>
    <lineage>
        <taxon>Bacteria</taxon>
        <taxon>Pseudomonadati</taxon>
        <taxon>Campylobacterota</taxon>
        <taxon>Epsilonproteobacteria</taxon>
        <taxon>Campylobacterales</taxon>
        <taxon>Sulfurimonadaceae</taxon>
        <taxon>Sulfurimonas</taxon>
    </lineage>
</organism>
<proteinExistence type="predicted"/>
<gene>
    <name evidence="1" type="ORF">HUE87_01885</name>
</gene>
<protein>
    <recommendedName>
        <fullName evidence="3">Lipoprotein</fullName>
    </recommendedName>
</protein>
<evidence type="ECO:0000313" key="1">
    <source>
        <dbReference type="EMBL" id="QOY53527.1"/>
    </source>
</evidence>
<evidence type="ECO:0000313" key="2">
    <source>
        <dbReference type="Proteomes" id="UP000593836"/>
    </source>
</evidence>
<dbReference type="Proteomes" id="UP000593836">
    <property type="component" value="Chromosome"/>
</dbReference>
<reference evidence="1 2" key="1">
    <citation type="submission" date="2020-05" db="EMBL/GenBank/DDBJ databases">
        <title>Sulfurimonas marisnigri, sp. nov., and Sulfurimonas baltica, sp. nov., manganese oxide reducing chemolithoautotrophs of the class Epsilonproteobacteria isolated from the pelagic redoxclines of the Black and Baltic Seas and emended description of the genus Sulfurimonas.</title>
        <authorList>
            <person name="Henkel J.V."/>
            <person name="Laudan C."/>
            <person name="Werner J."/>
            <person name="Neu T."/>
            <person name="Plewe S."/>
            <person name="Sproer C."/>
            <person name="Bunk B."/>
            <person name="Schulz-Vogt H.N."/>
        </authorList>
    </citation>
    <scope>NUCLEOTIDE SEQUENCE [LARGE SCALE GENOMIC DNA]</scope>
    <source>
        <strain evidence="1 2">SoZ1</strain>
    </source>
</reference>
<dbReference type="KEGG" id="smas:HUE87_01885"/>
<sequence>MNRINNLTSVFHIAIIAMFLLSLSGCGYKADPYYLEEAPQSDENVKFIIKKPNDKSNEK</sequence>
<dbReference type="RefSeq" id="WP_194367980.1">
    <property type="nucleotide sequence ID" value="NZ_CP054493.1"/>
</dbReference>
<name>A0A7S7LY65_9BACT</name>
<accession>A0A7S7LY65</accession>
<dbReference type="AlphaFoldDB" id="A0A7S7LY65"/>
<keyword evidence="2" id="KW-1185">Reference proteome</keyword>
<evidence type="ECO:0008006" key="3">
    <source>
        <dbReference type="Google" id="ProtNLM"/>
    </source>
</evidence>
<dbReference type="EMBL" id="CP054493">
    <property type="protein sequence ID" value="QOY53527.1"/>
    <property type="molecule type" value="Genomic_DNA"/>
</dbReference>
<dbReference type="PROSITE" id="PS51257">
    <property type="entry name" value="PROKAR_LIPOPROTEIN"/>
    <property type="match status" value="1"/>
</dbReference>